<dbReference type="Proteomes" id="UP000254657">
    <property type="component" value="Unassembled WGS sequence"/>
</dbReference>
<dbReference type="GO" id="GO:0008800">
    <property type="term" value="F:beta-lactamase activity"/>
    <property type="evidence" value="ECO:0007669"/>
    <property type="project" value="UniProtKB-EC"/>
</dbReference>
<reference evidence="1" key="1">
    <citation type="submission" date="2018-07" db="EMBL/GenBank/DDBJ databases">
        <title>Draft genome sequence of Klebsiella pneumoniae K293.</title>
        <authorList>
            <person name="He F."/>
        </authorList>
    </citation>
    <scope>NUCLEOTIDE SEQUENCE</scope>
    <source>
        <strain evidence="1">K293</strain>
    </source>
</reference>
<organism evidence="1">
    <name type="scientific">Klebsiella pneumoniae</name>
    <dbReference type="NCBI Taxonomy" id="573"/>
    <lineage>
        <taxon>Bacteria</taxon>
        <taxon>Pseudomonadati</taxon>
        <taxon>Pseudomonadota</taxon>
        <taxon>Gammaproteobacteria</taxon>
        <taxon>Enterobacterales</taxon>
        <taxon>Enterobacteriaceae</taxon>
        <taxon>Klebsiella/Raoultella group</taxon>
        <taxon>Klebsiella</taxon>
        <taxon>Klebsiella pneumoniae complex</taxon>
    </lineage>
</organism>
<keyword evidence="1" id="KW-0378">Hydrolase</keyword>
<name>A0AB73WI69_KLEPN</name>
<proteinExistence type="predicted"/>
<dbReference type="AlphaFoldDB" id="A0AB73WI69"/>
<protein>
    <submittedName>
        <fullName evidence="1">Class A beta-lactamase LEN-27</fullName>
        <ecNumber evidence="1">3.5.2.6</ecNumber>
    </submittedName>
</protein>
<gene>
    <name evidence="1" type="ORF">DW286_14425</name>
</gene>
<feature type="non-terminal residue" evidence="1">
    <location>
        <position position="36"/>
    </location>
</feature>
<evidence type="ECO:0000313" key="1">
    <source>
        <dbReference type="EMBL" id="RDT91187.1"/>
    </source>
</evidence>
<sequence>MMKEKRGIVNQQNAGLFLFVASLLAFIGPHSRMYCG</sequence>
<comment type="caution">
    <text evidence="1">The sequence shown here is derived from an EMBL/GenBank/DDBJ whole genome shotgun (WGS) entry which is preliminary data.</text>
</comment>
<accession>A0AB73WI69</accession>
<dbReference type="EMBL" id="QRCF01000014">
    <property type="protein sequence ID" value="RDT91187.1"/>
    <property type="molecule type" value="Genomic_DNA"/>
</dbReference>
<dbReference type="EC" id="3.5.2.6" evidence="1"/>